<dbReference type="RefSeq" id="WP_122629173.1">
    <property type="nucleotide sequence ID" value="NZ_UPPP01000086.1"/>
</dbReference>
<keyword evidence="4 7" id="KW-0812">Transmembrane</keyword>
<comment type="pathway">
    <text evidence="7">Protein modification; lipoprotein biosynthesis (diacylglyceryl transfer).</text>
</comment>
<comment type="subcellular location">
    <subcellularLocation>
        <location evidence="7">Cell membrane</location>
        <topology evidence="7">Multi-pass membrane protein</topology>
    </subcellularLocation>
</comment>
<dbReference type="PANTHER" id="PTHR30589">
    <property type="entry name" value="PROLIPOPROTEIN DIACYLGLYCERYL TRANSFERASE"/>
    <property type="match status" value="1"/>
</dbReference>
<feature type="binding site" evidence="7">
    <location>
        <position position="130"/>
    </location>
    <ligand>
        <name>a 1,2-diacyl-sn-glycero-3-phospho-(1'-sn-glycerol)</name>
        <dbReference type="ChEBI" id="CHEBI:64716"/>
    </ligand>
</feature>
<comment type="catalytic activity">
    <reaction evidence="7">
        <text>L-cysteinyl-[prolipoprotein] + a 1,2-diacyl-sn-glycero-3-phospho-(1'-sn-glycerol) = an S-1,2-diacyl-sn-glyceryl-L-cysteinyl-[prolipoprotein] + sn-glycerol 1-phosphate + H(+)</text>
        <dbReference type="Rhea" id="RHEA:56712"/>
        <dbReference type="Rhea" id="RHEA-COMP:14679"/>
        <dbReference type="Rhea" id="RHEA-COMP:14680"/>
        <dbReference type="ChEBI" id="CHEBI:15378"/>
        <dbReference type="ChEBI" id="CHEBI:29950"/>
        <dbReference type="ChEBI" id="CHEBI:57685"/>
        <dbReference type="ChEBI" id="CHEBI:64716"/>
        <dbReference type="ChEBI" id="CHEBI:140658"/>
        <dbReference type="EC" id="2.5.1.145"/>
    </reaction>
</comment>
<dbReference type="HAMAP" id="MF_01147">
    <property type="entry name" value="Lgt"/>
    <property type="match status" value="1"/>
</dbReference>
<comment type="function">
    <text evidence="7">Catalyzes the transfer of the diacylglyceryl group from phosphatidylglycerol to the sulfhydryl group of the N-terminal cysteine of a prolipoprotein, the first step in the formation of mature lipoproteins.</text>
</comment>
<dbReference type="Pfam" id="PF01790">
    <property type="entry name" value="LGT"/>
    <property type="match status" value="1"/>
</dbReference>
<evidence type="ECO:0000313" key="10">
    <source>
        <dbReference type="Proteomes" id="UP000277811"/>
    </source>
</evidence>
<keyword evidence="9" id="KW-0449">Lipoprotein</keyword>
<keyword evidence="6 7" id="KW-0472">Membrane</keyword>
<dbReference type="Proteomes" id="UP000277811">
    <property type="component" value="Unassembled WGS sequence"/>
</dbReference>
<keyword evidence="5 7" id="KW-1133">Transmembrane helix</keyword>
<dbReference type="InterPro" id="IPR001640">
    <property type="entry name" value="Lgt"/>
</dbReference>
<keyword evidence="3 7" id="KW-0808">Transferase</keyword>
<evidence type="ECO:0000256" key="2">
    <source>
        <dbReference type="ARBA" id="ARBA00022475"/>
    </source>
</evidence>
<evidence type="ECO:0000256" key="6">
    <source>
        <dbReference type="ARBA" id="ARBA00023136"/>
    </source>
</evidence>
<feature type="transmembrane region" description="Helical" evidence="7">
    <location>
        <begin position="81"/>
        <end position="104"/>
    </location>
</feature>
<dbReference type="AlphaFoldDB" id="A0A498R681"/>
<evidence type="ECO:0000313" key="9">
    <source>
        <dbReference type="EMBL" id="VBB08266.1"/>
    </source>
</evidence>
<feature type="transmembrane region" description="Helical" evidence="7">
    <location>
        <begin position="13"/>
        <end position="36"/>
    </location>
</feature>
<gene>
    <name evidence="7" type="primary">lgt</name>
    <name evidence="9" type="ORF">LUCI_3537</name>
</gene>
<reference evidence="9 10" key="1">
    <citation type="submission" date="2018-06" db="EMBL/GenBank/DDBJ databases">
        <authorList>
            <person name="Strepis N."/>
        </authorList>
    </citation>
    <scope>NUCLEOTIDE SEQUENCE [LARGE SCALE GENOMIC DNA]</scope>
    <source>
        <strain evidence="9">LUCI</strain>
    </source>
</reference>
<comment type="similarity">
    <text evidence="1 7">Belongs to the Lgt family.</text>
</comment>
<proteinExistence type="inferred from homology"/>
<evidence type="ECO:0000256" key="5">
    <source>
        <dbReference type="ARBA" id="ARBA00022989"/>
    </source>
</evidence>
<dbReference type="GO" id="GO:0005886">
    <property type="term" value="C:plasma membrane"/>
    <property type="evidence" value="ECO:0007669"/>
    <property type="project" value="UniProtKB-SubCell"/>
</dbReference>
<evidence type="ECO:0000256" key="3">
    <source>
        <dbReference type="ARBA" id="ARBA00022679"/>
    </source>
</evidence>
<dbReference type="UniPathway" id="UPA00664"/>
<dbReference type="OrthoDB" id="871140at2"/>
<dbReference type="EC" id="2.5.1.145" evidence="7"/>
<evidence type="ECO:0000256" key="8">
    <source>
        <dbReference type="SAM" id="MobiDB-lite"/>
    </source>
</evidence>
<name>A0A498R681_9FIRM</name>
<dbReference type="GO" id="GO:0042158">
    <property type="term" value="P:lipoprotein biosynthetic process"/>
    <property type="evidence" value="ECO:0007669"/>
    <property type="project" value="UniProtKB-UniRule"/>
</dbReference>
<dbReference type="EMBL" id="UPPP01000086">
    <property type="protein sequence ID" value="VBB08266.1"/>
    <property type="molecule type" value="Genomic_DNA"/>
</dbReference>
<dbReference type="NCBIfam" id="TIGR00544">
    <property type="entry name" value="lgt"/>
    <property type="match status" value="1"/>
</dbReference>
<evidence type="ECO:0000256" key="4">
    <source>
        <dbReference type="ARBA" id="ARBA00022692"/>
    </source>
</evidence>
<protein>
    <recommendedName>
        <fullName evidence="7">Phosphatidylglycerol--prolipoprotein diacylglyceryl transferase</fullName>
        <ecNumber evidence="7">2.5.1.145</ecNumber>
    </recommendedName>
</protein>
<dbReference type="PANTHER" id="PTHR30589:SF0">
    <property type="entry name" value="PHOSPHATIDYLGLYCEROL--PROLIPOPROTEIN DIACYLGLYCERYL TRANSFERASE"/>
    <property type="match status" value="1"/>
</dbReference>
<feature type="transmembrane region" description="Helical" evidence="7">
    <location>
        <begin position="228"/>
        <end position="247"/>
    </location>
</feature>
<feature type="transmembrane region" description="Helical" evidence="7">
    <location>
        <begin position="167"/>
        <end position="187"/>
    </location>
</feature>
<evidence type="ECO:0000256" key="1">
    <source>
        <dbReference type="ARBA" id="ARBA00007150"/>
    </source>
</evidence>
<sequence length="275" mass="30241">MHPILFTIGSLKIHAWGVMVALGLTVGLLLTVRLAKGSEFTAEFLSDYALYALIAGLLGARIWEVIFSWQNFAGNPLHALMFWQGGLSIQGAVVANLLLAWWYWGKKKLSLRRFVDFAAPGLILGQAIGRVGCFLNGDAYGKPTGAWYGVVYQPGTPAYRVWGATPLVPAELFEGTLDIVILFILLYVLKRKKYDGQVALWYFVLYSLARFGLEFLRTDSLMIGPIKAAQLTTLLTAAIAGAILWYYSNRPAAVPTGKTPETDPAPLTRNKRLVG</sequence>
<keyword evidence="2 7" id="KW-1003">Cell membrane</keyword>
<organism evidence="9 10">
    <name type="scientific">Lucifera butyrica</name>
    <dbReference type="NCBI Taxonomy" id="1351585"/>
    <lineage>
        <taxon>Bacteria</taxon>
        <taxon>Bacillati</taxon>
        <taxon>Bacillota</taxon>
        <taxon>Negativicutes</taxon>
        <taxon>Veillonellales</taxon>
        <taxon>Veillonellaceae</taxon>
        <taxon>Lucifera</taxon>
    </lineage>
</organism>
<evidence type="ECO:0000256" key="7">
    <source>
        <dbReference type="HAMAP-Rule" id="MF_01147"/>
    </source>
</evidence>
<dbReference type="GO" id="GO:0008961">
    <property type="term" value="F:phosphatidylglycerol-prolipoprotein diacylglyceryl transferase activity"/>
    <property type="evidence" value="ECO:0007669"/>
    <property type="project" value="UniProtKB-UniRule"/>
</dbReference>
<feature type="transmembrane region" description="Helical" evidence="7">
    <location>
        <begin position="199"/>
        <end position="216"/>
    </location>
</feature>
<feature type="transmembrane region" description="Helical" evidence="7">
    <location>
        <begin position="48"/>
        <end position="69"/>
    </location>
</feature>
<accession>A0A498R681</accession>
<keyword evidence="10" id="KW-1185">Reference proteome</keyword>
<feature type="region of interest" description="Disordered" evidence="8">
    <location>
        <begin position="255"/>
        <end position="275"/>
    </location>
</feature>